<evidence type="ECO:0000313" key="3">
    <source>
        <dbReference type="Proteomes" id="UP000765509"/>
    </source>
</evidence>
<feature type="domain" description="CCHC-type" evidence="1">
    <location>
        <begin position="125"/>
        <end position="141"/>
    </location>
</feature>
<accession>A0A9Q3DA92</accession>
<dbReference type="GO" id="GO:0008270">
    <property type="term" value="F:zinc ion binding"/>
    <property type="evidence" value="ECO:0007669"/>
    <property type="project" value="InterPro"/>
</dbReference>
<dbReference type="InterPro" id="IPR001878">
    <property type="entry name" value="Znf_CCHC"/>
</dbReference>
<evidence type="ECO:0000259" key="1">
    <source>
        <dbReference type="SMART" id="SM00343"/>
    </source>
</evidence>
<keyword evidence="3" id="KW-1185">Reference proteome</keyword>
<dbReference type="EMBL" id="AVOT02015027">
    <property type="protein sequence ID" value="MBW0498990.1"/>
    <property type="molecule type" value="Genomic_DNA"/>
</dbReference>
<dbReference type="SMART" id="SM00343">
    <property type="entry name" value="ZnF_C2HC"/>
    <property type="match status" value="1"/>
</dbReference>
<dbReference type="Gene3D" id="4.10.60.10">
    <property type="entry name" value="Zinc finger, CCHC-type"/>
    <property type="match status" value="1"/>
</dbReference>
<dbReference type="Proteomes" id="UP000765509">
    <property type="component" value="Unassembled WGS sequence"/>
</dbReference>
<comment type="caution">
    <text evidence="2">The sequence shown here is derived from an EMBL/GenBank/DDBJ whole genome shotgun (WGS) entry which is preliminary data.</text>
</comment>
<sequence length="183" mass="20850">MSYLEKGALEHLPEASRWPKISGTGEYDYMELIAYIDGVFIDVPSTPDYWITARLNTAFKGHADICHNCTLDDIANTLQDIRKRANIGKYSPYKSSGFREKQPFRVEIEDKPREKVAEVTKKKNSCQNCGSTDHFANNCTMAKKKIYAIEKFQEEESPTEDSESDSICDAIREQCDEDQDTGE</sequence>
<proteinExistence type="predicted"/>
<name>A0A9Q3DA92_9BASI</name>
<gene>
    <name evidence="2" type="ORF">O181_038705</name>
</gene>
<dbReference type="Pfam" id="PF00098">
    <property type="entry name" value="zf-CCHC"/>
    <property type="match status" value="1"/>
</dbReference>
<dbReference type="AlphaFoldDB" id="A0A9Q3DA92"/>
<dbReference type="GO" id="GO:0003676">
    <property type="term" value="F:nucleic acid binding"/>
    <property type="evidence" value="ECO:0007669"/>
    <property type="project" value="InterPro"/>
</dbReference>
<protein>
    <recommendedName>
        <fullName evidence="1">CCHC-type domain-containing protein</fullName>
    </recommendedName>
</protein>
<evidence type="ECO:0000313" key="2">
    <source>
        <dbReference type="EMBL" id="MBW0498990.1"/>
    </source>
</evidence>
<reference evidence="2" key="1">
    <citation type="submission" date="2021-03" db="EMBL/GenBank/DDBJ databases">
        <title>Draft genome sequence of rust myrtle Austropuccinia psidii MF-1, a brazilian biotype.</title>
        <authorList>
            <person name="Quecine M.C."/>
            <person name="Pachon D.M.R."/>
            <person name="Bonatelli M.L."/>
            <person name="Correr F.H."/>
            <person name="Franceschini L.M."/>
            <person name="Leite T.F."/>
            <person name="Margarido G.R.A."/>
            <person name="Almeida C.A."/>
            <person name="Ferrarezi J.A."/>
            <person name="Labate C.A."/>
        </authorList>
    </citation>
    <scope>NUCLEOTIDE SEQUENCE</scope>
    <source>
        <strain evidence="2">MF-1</strain>
    </source>
</reference>
<organism evidence="2 3">
    <name type="scientific">Austropuccinia psidii MF-1</name>
    <dbReference type="NCBI Taxonomy" id="1389203"/>
    <lineage>
        <taxon>Eukaryota</taxon>
        <taxon>Fungi</taxon>
        <taxon>Dikarya</taxon>
        <taxon>Basidiomycota</taxon>
        <taxon>Pucciniomycotina</taxon>
        <taxon>Pucciniomycetes</taxon>
        <taxon>Pucciniales</taxon>
        <taxon>Sphaerophragmiaceae</taxon>
        <taxon>Austropuccinia</taxon>
    </lineage>
</organism>